<dbReference type="AlphaFoldDB" id="A0AAV2JXD7"/>
<proteinExistence type="predicted"/>
<name>A0AAV2JXD7_KNICA</name>
<organism evidence="1 2">
    <name type="scientific">Knipowitschia caucasica</name>
    <name type="common">Caucasian dwarf goby</name>
    <name type="synonym">Pomatoschistus caucasicus</name>
    <dbReference type="NCBI Taxonomy" id="637954"/>
    <lineage>
        <taxon>Eukaryota</taxon>
        <taxon>Metazoa</taxon>
        <taxon>Chordata</taxon>
        <taxon>Craniata</taxon>
        <taxon>Vertebrata</taxon>
        <taxon>Euteleostomi</taxon>
        <taxon>Actinopterygii</taxon>
        <taxon>Neopterygii</taxon>
        <taxon>Teleostei</taxon>
        <taxon>Neoteleostei</taxon>
        <taxon>Acanthomorphata</taxon>
        <taxon>Gobiaria</taxon>
        <taxon>Gobiiformes</taxon>
        <taxon>Gobioidei</taxon>
        <taxon>Gobiidae</taxon>
        <taxon>Gobiinae</taxon>
        <taxon>Knipowitschia</taxon>
    </lineage>
</organism>
<dbReference type="Proteomes" id="UP001497482">
    <property type="component" value="Chromosome 15"/>
</dbReference>
<evidence type="ECO:0000313" key="2">
    <source>
        <dbReference type="Proteomes" id="UP001497482"/>
    </source>
</evidence>
<gene>
    <name evidence="1" type="ORF">KC01_LOCUS12938</name>
</gene>
<dbReference type="EMBL" id="OZ035837">
    <property type="protein sequence ID" value="CAL1582301.1"/>
    <property type="molecule type" value="Genomic_DNA"/>
</dbReference>
<sequence length="80" mass="8970">MDGGGWGVRGENEMWGGMGGLEDRCHRPFPNCGPSTSQHSKPGDFVLIRNFNPKSWKSPSLAWAHSKYLLRHFTTAVKVR</sequence>
<protein>
    <submittedName>
        <fullName evidence="1">Uncharacterized protein</fullName>
    </submittedName>
</protein>
<reference evidence="1 2" key="1">
    <citation type="submission" date="2024-04" db="EMBL/GenBank/DDBJ databases">
        <authorList>
            <person name="Waldvogel A.-M."/>
            <person name="Schoenle A."/>
        </authorList>
    </citation>
    <scope>NUCLEOTIDE SEQUENCE [LARGE SCALE GENOMIC DNA]</scope>
</reference>
<accession>A0AAV2JXD7</accession>
<keyword evidence="2" id="KW-1185">Reference proteome</keyword>
<evidence type="ECO:0000313" key="1">
    <source>
        <dbReference type="EMBL" id="CAL1582301.1"/>
    </source>
</evidence>